<organism evidence="1">
    <name type="scientific">marine sediment metagenome</name>
    <dbReference type="NCBI Taxonomy" id="412755"/>
    <lineage>
        <taxon>unclassified sequences</taxon>
        <taxon>metagenomes</taxon>
        <taxon>ecological metagenomes</taxon>
    </lineage>
</organism>
<protein>
    <submittedName>
        <fullName evidence="1">Uncharacterized protein</fullName>
    </submittedName>
</protein>
<name>X1GW65_9ZZZZ</name>
<proteinExistence type="predicted"/>
<reference evidence="1" key="1">
    <citation type="journal article" date="2014" name="Front. Microbiol.">
        <title>High frequency of phylogenetically diverse reductive dehalogenase-homologous genes in deep subseafloor sedimentary metagenomes.</title>
        <authorList>
            <person name="Kawai M."/>
            <person name="Futagami T."/>
            <person name="Toyoda A."/>
            <person name="Takaki Y."/>
            <person name="Nishi S."/>
            <person name="Hori S."/>
            <person name="Arai W."/>
            <person name="Tsubouchi T."/>
            <person name="Morono Y."/>
            <person name="Uchiyama I."/>
            <person name="Ito T."/>
            <person name="Fujiyama A."/>
            <person name="Inagaki F."/>
            <person name="Takami H."/>
        </authorList>
    </citation>
    <scope>NUCLEOTIDE SEQUENCE</scope>
    <source>
        <strain evidence="1">Expedition CK06-06</strain>
    </source>
</reference>
<evidence type="ECO:0000313" key="1">
    <source>
        <dbReference type="EMBL" id="GAH45864.1"/>
    </source>
</evidence>
<dbReference type="AlphaFoldDB" id="X1GW65"/>
<accession>X1GW65</accession>
<comment type="caution">
    <text evidence="1">The sequence shown here is derived from an EMBL/GenBank/DDBJ whole genome shotgun (WGS) entry which is preliminary data.</text>
</comment>
<gene>
    <name evidence="1" type="ORF">S03H2_12150</name>
</gene>
<sequence length="81" mass="9003">MTPENGFLTLSPEESKRLANYLSQLDPLPGVNSGRWWTLCHGSDYIQLKEYKIIADESPMGGILMDIIKGTASLRAVDSVY</sequence>
<dbReference type="EMBL" id="BARU01006189">
    <property type="protein sequence ID" value="GAH45864.1"/>
    <property type="molecule type" value="Genomic_DNA"/>
</dbReference>